<dbReference type="AlphaFoldDB" id="A0AA42CKJ2"/>
<gene>
    <name evidence="7" type="ORF">M8523_14930</name>
</gene>
<dbReference type="PANTHER" id="PTHR30329:SF21">
    <property type="entry name" value="LIPOPROTEIN YIAD-RELATED"/>
    <property type="match status" value="1"/>
</dbReference>
<dbReference type="InterPro" id="IPR006664">
    <property type="entry name" value="OMP_bac"/>
</dbReference>
<evidence type="ECO:0000256" key="4">
    <source>
        <dbReference type="PROSITE-ProRule" id="PRU00473"/>
    </source>
</evidence>
<evidence type="ECO:0000256" key="3">
    <source>
        <dbReference type="ARBA" id="ARBA00023237"/>
    </source>
</evidence>
<dbReference type="Proteomes" id="UP001165667">
    <property type="component" value="Unassembled WGS sequence"/>
</dbReference>
<organism evidence="7 8">
    <name type="scientific">Lichenifustis flavocetrariae</name>
    <dbReference type="NCBI Taxonomy" id="2949735"/>
    <lineage>
        <taxon>Bacteria</taxon>
        <taxon>Pseudomonadati</taxon>
        <taxon>Pseudomonadota</taxon>
        <taxon>Alphaproteobacteria</taxon>
        <taxon>Hyphomicrobiales</taxon>
        <taxon>Lichenihabitantaceae</taxon>
        <taxon>Lichenifustis</taxon>
    </lineage>
</organism>
<keyword evidence="8" id="KW-1185">Reference proteome</keyword>
<dbReference type="CDD" id="cd07185">
    <property type="entry name" value="OmpA_C-like"/>
    <property type="match status" value="1"/>
</dbReference>
<dbReference type="GO" id="GO:0009279">
    <property type="term" value="C:cell outer membrane"/>
    <property type="evidence" value="ECO:0007669"/>
    <property type="project" value="UniProtKB-SubCell"/>
</dbReference>
<feature type="domain" description="OmpA-like" evidence="6">
    <location>
        <begin position="68"/>
        <end position="190"/>
    </location>
</feature>
<keyword evidence="2 4" id="KW-0472">Membrane</keyword>
<evidence type="ECO:0000256" key="2">
    <source>
        <dbReference type="ARBA" id="ARBA00023136"/>
    </source>
</evidence>
<dbReference type="EMBL" id="JAMOIM010000009">
    <property type="protein sequence ID" value="MCW6509316.1"/>
    <property type="molecule type" value="Genomic_DNA"/>
</dbReference>
<comment type="caution">
    <text evidence="7">The sequence shown here is derived from an EMBL/GenBank/DDBJ whole genome shotgun (WGS) entry which is preliminary data.</text>
</comment>
<evidence type="ECO:0000313" key="8">
    <source>
        <dbReference type="Proteomes" id="UP001165667"/>
    </source>
</evidence>
<dbReference type="SUPFAM" id="SSF103088">
    <property type="entry name" value="OmpA-like"/>
    <property type="match status" value="1"/>
</dbReference>
<dbReference type="Pfam" id="PF00691">
    <property type="entry name" value="OmpA"/>
    <property type="match status" value="1"/>
</dbReference>
<dbReference type="RefSeq" id="WP_282585686.1">
    <property type="nucleotide sequence ID" value="NZ_JAMOIM010000009.1"/>
</dbReference>
<dbReference type="InterPro" id="IPR050330">
    <property type="entry name" value="Bact_OuterMem_StrucFunc"/>
</dbReference>
<comment type="subcellular location">
    <subcellularLocation>
        <location evidence="1">Cell outer membrane</location>
    </subcellularLocation>
</comment>
<sequence>MKIAGLLARETLATTLVWLAPPLTAAKASSRDLHLPTRSLTMPSQEISTSLRDIRMSVIDTVAVRETPAEIHVELPADILFDFDKAVIREAAQPALASAAAILRAHTAGSVEIHGHADAKGSDAHNLPLSLKRAEAVRRWLTDREGLRVDHLKTAGFGSRRPAVPNFKPDGSDDPNGRQRNRRVEIIIEK</sequence>
<dbReference type="InterPro" id="IPR006665">
    <property type="entry name" value="OmpA-like"/>
</dbReference>
<evidence type="ECO:0000256" key="5">
    <source>
        <dbReference type="SAM" id="MobiDB-lite"/>
    </source>
</evidence>
<keyword evidence="3" id="KW-0998">Cell outer membrane</keyword>
<dbReference type="PANTHER" id="PTHR30329">
    <property type="entry name" value="STATOR ELEMENT OF FLAGELLAR MOTOR COMPLEX"/>
    <property type="match status" value="1"/>
</dbReference>
<dbReference type="Gene3D" id="3.30.1330.60">
    <property type="entry name" value="OmpA-like domain"/>
    <property type="match status" value="1"/>
</dbReference>
<dbReference type="PRINTS" id="PR01021">
    <property type="entry name" value="OMPADOMAIN"/>
</dbReference>
<evidence type="ECO:0000256" key="1">
    <source>
        <dbReference type="ARBA" id="ARBA00004442"/>
    </source>
</evidence>
<reference evidence="7" key="1">
    <citation type="submission" date="2022-05" db="EMBL/GenBank/DDBJ databases">
        <authorList>
            <person name="Pankratov T."/>
        </authorList>
    </citation>
    <scope>NUCLEOTIDE SEQUENCE</scope>
    <source>
        <strain evidence="7">BP6-180914</strain>
    </source>
</reference>
<proteinExistence type="predicted"/>
<dbReference type="InterPro" id="IPR036737">
    <property type="entry name" value="OmpA-like_sf"/>
</dbReference>
<name>A0AA42CKJ2_9HYPH</name>
<evidence type="ECO:0000259" key="6">
    <source>
        <dbReference type="PROSITE" id="PS51123"/>
    </source>
</evidence>
<accession>A0AA42CKJ2</accession>
<dbReference type="PROSITE" id="PS51123">
    <property type="entry name" value="OMPA_2"/>
    <property type="match status" value="1"/>
</dbReference>
<feature type="region of interest" description="Disordered" evidence="5">
    <location>
        <begin position="158"/>
        <end position="181"/>
    </location>
</feature>
<evidence type="ECO:0000313" key="7">
    <source>
        <dbReference type="EMBL" id="MCW6509316.1"/>
    </source>
</evidence>
<protein>
    <submittedName>
        <fullName evidence="7">OmpA family protein</fullName>
    </submittedName>
</protein>